<evidence type="ECO:0000313" key="2">
    <source>
        <dbReference type="EMBL" id="SEK76044.1"/>
    </source>
</evidence>
<dbReference type="OrthoDB" id="2084254at2"/>
<reference evidence="3" key="1">
    <citation type="submission" date="2016-10" db="EMBL/GenBank/DDBJ databases">
        <authorList>
            <person name="Varghese N."/>
            <person name="Submissions S."/>
        </authorList>
    </citation>
    <scope>NUCLEOTIDE SEQUENCE [LARGE SCALE GENOMIC DNA]</scope>
    <source>
        <strain evidence="3">DSM 18733</strain>
    </source>
</reference>
<dbReference type="STRING" id="407022.SAMN05661044_01074"/>
<dbReference type="RefSeq" id="WP_139202205.1">
    <property type="nucleotide sequence ID" value="NZ_FOAF01000001.1"/>
</dbReference>
<feature type="domain" description="PRTase-CE" evidence="1">
    <location>
        <begin position="81"/>
        <end position="263"/>
    </location>
</feature>
<gene>
    <name evidence="2" type="ORF">SAMN05661044_01074</name>
</gene>
<keyword evidence="3" id="KW-1185">Reference proteome</keyword>
<protein>
    <recommendedName>
        <fullName evidence="1">PRTase-CE domain-containing protein</fullName>
    </recommendedName>
</protein>
<dbReference type="AlphaFoldDB" id="A0A1H7JNS3"/>
<evidence type="ECO:0000313" key="3">
    <source>
        <dbReference type="Proteomes" id="UP000199421"/>
    </source>
</evidence>
<organism evidence="2 3">
    <name type="scientific">Olivibacter domesticus</name>
    <name type="common">Pseudosphingobacterium domesticum</name>
    <dbReference type="NCBI Taxonomy" id="407022"/>
    <lineage>
        <taxon>Bacteria</taxon>
        <taxon>Pseudomonadati</taxon>
        <taxon>Bacteroidota</taxon>
        <taxon>Sphingobacteriia</taxon>
        <taxon>Sphingobacteriales</taxon>
        <taxon>Sphingobacteriaceae</taxon>
        <taxon>Olivibacter</taxon>
    </lineage>
</organism>
<accession>A0A1H7JNS3</accession>
<proteinExistence type="predicted"/>
<dbReference type="Pfam" id="PF24390">
    <property type="entry name" value="PRTase-CE"/>
    <property type="match status" value="1"/>
</dbReference>
<evidence type="ECO:0000259" key="1">
    <source>
        <dbReference type="Pfam" id="PF24390"/>
    </source>
</evidence>
<dbReference type="InterPro" id="IPR056920">
    <property type="entry name" value="PRTase-CE"/>
</dbReference>
<sequence length="282" mass="32297">MEIVTSITKLTKIFKDKRWFDKDFEEFAFNNFCELLQVLSPEERLLVLELTERYLWIPAGEYVENIANAFNQMPPEALTGISKIYLFPISKPSDAEKIKSAVSLLYDFKSMSFKLSRYLGKQFKVVNSFEELQPPFELKENELLFLVDDYIGGGRTVNACMEEIFKNEKISVAQTAIAAIGCQLETYHKLMDAGNKVYCANILLKGITGYDQPDLAAKKIAIMKVIEDSIPGSKKFSLGWEESEGIITLKRTPNNTFPVFWKNIKRHGKTLRAPFLRIENFS</sequence>
<dbReference type="Proteomes" id="UP000199421">
    <property type="component" value="Unassembled WGS sequence"/>
</dbReference>
<name>A0A1H7JNS3_OLID1</name>
<dbReference type="EMBL" id="FOAF01000001">
    <property type="protein sequence ID" value="SEK76044.1"/>
    <property type="molecule type" value="Genomic_DNA"/>
</dbReference>